<accession>A0A840PR18</accession>
<gene>
    <name evidence="3" type="ORF">HNP84_009978</name>
</gene>
<protein>
    <submittedName>
        <fullName evidence="3">Pimeloyl-ACP methyl ester carboxylesterase</fullName>
    </submittedName>
</protein>
<dbReference type="InterPro" id="IPR000073">
    <property type="entry name" value="AB_hydrolase_1"/>
</dbReference>
<dbReference type="PANTHER" id="PTHR43798">
    <property type="entry name" value="MONOACYLGLYCEROL LIPASE"/>
    <property type="match status" value="1"/>
</dbReference>
<comment type="caution">
    <text evidence="3">The sequence shown here is derived from an EMBL/GenBank/DDBJ whole genome shotgun (WGS) entry which is preliminary data.</text>
</comment>
<evidence type="ECO:0000259" key="2">
    <source>
        <dbReference type="Pfam" id="PF00561"/>
    </source>
</evidence>
<reference evidence="3 4" key="1">
    <citation type="submission" date="2020-08" db="EMBL/GenBank/DDBJ databases">
        <title>Genomic Encyclopedia of Type Strains, Phase IV (KMG-IV): sequencing the most valuable type-strain genomes for metagenomic binning, comparative biology and taxonomic classification.</title>
        <authorList>
            <person name="Goeker M."/>
        </authorList>
    </citation>
    <scope>NUCLEOTIDE SEQUENCE [LARGE SCALE GENOMIC DNA]</scope>
    <source>
        <strain evidence="3 4">DSM 45615</strain>
    </source>
</reference>
<dbReference type="PANTHER" id="PTHR43798:SF31">
    <property type="entry name" value="AB HYDROLASE SUPERFAMILY PROTEIN YCLE"/>
    <property type="match status" value="1"/>
</dbReference>
<keyword evidence="4" id="KW-1185">Reference proteome</keyword>
<proteinExistence type="predicted"/>
<sequence>MPYLTWGTDANVYYEEFGAGAPILFVSAGLATHDEWEHQVAPLARDHRTVTFDWPGVGASDKPNLRYGGDLLVDSMKALIETLELERCTVVAHGIGAHGALLAAERFPALVHKLVLVGAAPWYGGDRDGIAGGFSAEFIAWWSQKTVSTTTTAAEAYAALGREYLFHRPPAPEVLDWFVAGALQWPLHVFNAYCADMAGLDHRERLARIRQPTLVIQGRHDRKQRYEGAKVLRDLLPDGTLRTFDDSAHMVNVEEIARFNDELRAFVAA</sequence>
<evidence type="ECO:0000256" key="1">
    <source>
        <dbReference type="ARBA" id="ARBA00022801"/>
    </source>
</evidence>
<dbReference type="SUPFAM" id="SSF53474">
    <property type="entry name" value="alpha/beta-Hydrolases"/>
    <property type="match status" value="1"/>
</dbReference>
<dbReference type="PRINTS" id="PR00111">
    <property type="entry name" value="ABHYDROLASE"/>
</dbReference>
<dbReference type="InterPro" id="IPR029058">
    <property type="entry name" value="AB_hydrolase_fold"/>
</dbReference>
<dbReference type="RefSeq" id="WP_185057005.1">
    <property type="nucleotide sequence ID" value="NZ_BAABIX010000060.1"/>
</dbReference>
<dbReference type="AlphaFoldDB" id="A0A840PR18"/>
<dbReference type="Proteomes" id="UP000578449">
    <property type="component" value="Unassembled WGS sequence"/>
</dbReference>
<dbReference type="GO" id="GO:0016787">
    <property type="term" value="F:hydrolase activity"/>
    <property type="evidence" value="ECO:0007669"/>
    <property type="project" value="UniProtKB-KW"/>
</dbReference>
<dbReference type="Pfam" id="PF00561">
    <property type="entry name" value="Abhydrolase_1"/>
    <property type="match status" value="1"/>
</dbReference>
<organism evidence="3 4">
    <name type="scientific">Thermocatellispora tengchongensis</name>
    <dbReference type="NCBI Taxonomy" id="1073253"/>
    <lineage>
        <taxon>Bacteria</taxon>
        <taxon>Bacillati</taxon>
        <taxon>Actinomycetota</taxon>
        <taxon>Actinomycetes</taxon>
        <taxon>Streptosporangiales</taxon>
        <taxon>Streptosporangiaceae</taxon>
        <taxon>Thermocatellispora</taxon>
    </lineage>
</organism>
<evidence type="ECO:0000313" key="3">
    <source>
        <dbReference type="EMBL" id="MBB5140211.1"/>
    </source>
</evidence>
<evidence type="ECO:0000313" key="4">
    <source>
        <dbReference type="Proteomes" id="UP000578449"/>
    </source>
</evidence>
<dbReference type="Gene3D" id="3.40.50.1820">
    <property type="entry name" value="alpha/beta hydrolase"/>
    <property type="match status" value="1"/>
</dbReference>
<name>A0A840PR18_9ACTN</name>
<feature type="domain" description="AB hydrolase-1" evidence="2">
    <location>
        <begin position="22"/>
        <end position="255"/>
    </location>
</feature>
<keyword evidence="1" id="KW-0378">Hydrolase</keyword>
<dbReference type="GO" id="GO:0016020">
    <property type="term" value="C:membrane"/>
    <property type="evidence" value="ECO:0007669"/>
    <property type="project" value="TreeGrafter"/>
</dbReference>
<dbReference type="InterPro" id="IPR050266">
    <property type="entry name" value="AB_hydrolase_sf"/>
</dbReference>
<dbReference type="EMBL" id="JACHGN010000038">
    <property type="protein sequence ID" value="MBB5140211.1"/>
    <property type="molecule type" value="Genomic_DNA"/>
</dbReference>